<dbReference type="Gene3D" id="3.40.366.10">
    <property type="entry name" value="Malonyl-Coenzyme A Acyl Carrier Protein, domain 2"/>
    <property type="match status" value="1"/>
</dbReference>
<feature type="non-terminal residue" evidence="3">
    <location>
        <position position="1"/>
    </location>
</feature>
<dbReference type="SMART" id="SM00825">
    <property type="entry name" value="PKS_KS"/>
    <property type="match status" value="1"/>
</dbReference>
<name>A0ABS1UXS0_9ACTN</name>
<evidence type="ECO:0000259" key="2">
    <source>
        <dbReference type="PROSITE" id="PS52004"/>
    </source>
</evidence>
<feature type="non-terminal residue" evidence="3">
    <location>
        <position position="291"/>
    </location>
</feature>
<dbReference type="Pfam" id="PF16197">
    <property type="entry name" value="KAsynt_C_assoc"/>
    <property type="match status" value="1"/>
</dbReference>
<dbReference type="PANTHER" id="PTHR43775:SF51">
    <property type="entry name" value="INACTIVE PHENOLPHTHIOCEROL SYNTHESIS POLYKETIDE SYNTHASE TYPE I PKS1-RELATED"/>
    <property type="match status" value="1"/>
</dbReference>
<dbReference type="Proteomes" id="UP000661193">
    <property type="component" value="Unassembled WGS sequence"/>
</dbReference>
<sequence>GLTAPSGPAQERVIRAALGAAGLSASDVDVVEAHGTGTSLGDPIEAQAVLATYGSRTGGVPVLLGSLKSNIGHAQAAAGVGGVIKMVQAMRAGVAPRSLHCEVPSPMVDWDSGAVQLLSSRQDWPDTGRPRRAAVSSFGIGGTNAHVILEEPPAVEAEPAADEPTASGTGLPVPLVVSAATPQALRANLDQLADHPVGQPADLARSLLTGRALLAHRAVAVASEPSTLPTALRTATPVTPPRPGRTAVLFTGQGSQWVGMGEGLVGVFPVFRRVWEEVCSRLVWDAGDVDA</sequence>
<dbReference type="InterPro" id="IPR014031">
    <property type="entry name" value="Ketoacyl_synth_C"/>
</dbReference>
<dbReference type="InterPro" id="IPR001227">
    <property type="entry name" value="Ac_transferase_dom_sf"/>
</dbReference>
<dbReference type="InterPro" id="IPR016039">
    <property type="entry name" value="Thiolase-like"/>
</dbReference>
<accession>A0ABS1UXS0</accession>
<feature type="domain" description="Ketosynthase family 3 (KS3)" evidence="2">
    <location>
        <begin position="1"/>
        <end position="151"/>
    </location>
</feature>
<dbReference type="SUPFAM" id="SSF53901">
    <property type="entry name" value="Thiolase-like"/>
    <property type="match status" value="1"/>
</dbReference>
<dbReference type="EMBL" id="JAETXL010000027">
    <property type="protein sequence ID" value="MBL6280478.1"/>
    <property type="molecule type" value="Genomic_DNA"/>
</dbReference>
<protein>
    <submittedName>
        <fullName evidence="3">Type I polyketide synthase</fullName>
    </submittedName>
</protein>
<dbReference type="Gene3D" id="3.40.47.10">
    <property type="match status" value="1"/>
</dbReference>
<dbReference type="CDD" id="cd00833">
    <property type="entry name" value="PKS"/>
    <property type="match status" value="1"/>
</dbReference>
<dbReference type="InterPro" id="IPR020841">
    <property type="entry name" value="PKS_Beta-ketoAc_synthase_dom"/>
</dbReference>
<keyword evidence="4" id="KW-1185">Reference proteome</keyword>
<dbReference type="Pfam" id="PF02801">
    <property type="entry name" value="Ketoacyl-synt_C"/>
    <property type="match status" value="1"/>
</dbReference>
<evidence type="ECO:0000313" key="3">
    <source>
        <dbReference type="EMBL" id="MBL6280478.1"/>
    </source>
</evidence>
<gene>
    <name evidence="3" type="ORF">JMF97_30465</name>
</gene>
<proteinExistence type="predicted"/>
<dbReference type="SUPFAM" id="SSF52151">
    <property type="entry name" value="FabD/lysophospholipase-like"/>
    <property type="match status" value="1"/>
</dbReference>
<dbReference type="InterPro" id="IPR050091">
    <property type="entry name" value="PKS_NRPS_Biosynth_Enz"/>
</dbReference>
<evidence type="ECO:0000256" key="1">
    <source>
        <dbReference type="ARBA" id="ARBA00022679"/>
    </source>
</evidence>
<reference evidence="3 4" key="1">
    <citation type="submission" date="2021-01" db="EMBL/GenBank/DDBJ databases">
        <title>Genome sequencing of Micromonospora fiedleri MG-37.</title>
        <authorList>
            <person name="Moreland P.E.J."/>
            <person name="Stach J.E.M."/>
        </authorList>
    </citation>
    <scope>NUCLEOTIDE SEQUENCE [LARGE SCALE GENOMIC DNA]</scope>
    <source>
        <strain evidence="3 4">MG-37</strain>
    </source>
</reference>
<dbReference type="PROSITE" id="PS52004">
    <property type="entry name" value="KS3_2"/>
    <property type="match status" value="1"/>
</dbReference>
<organism evidence="3 4">
    <name type="scientific">Micromonospora fiedleri</name>
    <dbReference type="NCBI Taxonomy" id="1157498"/>
    <lineage>
        <taxon>Bacteria</taxon>
        <taxon>Bacillati</taxon>
        <taxon>Actinomycetota</taxon>
        <taxon>Actinomycetes</taxon>
        <taxon>Micromonosporales</taxon>
        <taxon>Micromonosporaceae</taxon>
        <taxon>Micromonospora</taxon>
    </lineage>
</organism>
<dbReference type="InterPro" id="IPR016035">
    <property type="entry name" value="Acyl_Trfase/lysoPLipase"/>
</dbReference>
<dbReference type="Gene3D" id="3.30.70.3290">
    <property type="match status" value="1"/>
</dbReference>
<evidence type="ECO:0000313" key="4">
    <source>
        <dbReference type="Proteomes" id="UP000661193"/>
    </source>
</evidence>
<dbReference type="InterPro" id="IPR032821">
    <property type="entry name" value="PKS_assoc"/>
</dbReference>
<comment type="caution">
    <text evidence="3">The sequence shown here is derived from an EMBL/GenBank/DDBJ whole genome shotgun (WGS) entry which is preliminary data.</text>
</comment>
<dbReference type="PANTHER" id="PTHR43775">
    <property type="entry name" value="FATTY ACID SYNTHASE"/>
    <property type="match status" value="1"/>
</dbReference>
<keyword evidence="1" id="KW-0808">Transferase</keyword>